<keyword evidence="7" id="KW-1185">Reference proteome</keyword>
<feature type="domain" description="HTH lysR-type" evidence="5">
    <location>
        <begin position="1"/>
        <end position="58"/>
    </location>
</feature>
<evidence type="ECO:0000313" key="6">
    <source>
        <dbReference type="EMBL" id="MBC8578147.1"/>
    </source>
</evidence>
<dbReference type="PROSITE" id="PS50931">
    <property type="entry name" value="HTH_LYSR"/>
    <property type="match status" value="1"/>
</dbReference>
<dbReference type="InterPro" id="IPR005119">
    <property type="entry name" value="LysR_subst-bd"/>
</dbReference>
<evidence type="ECO:0000256" key="4">
    <source>
        <dbReference type="ARBA" id="ARBA00023163"/>
    </source>
</evidence>
<comment type="caution">
    <text evidence="6">The sequence shown here is derived from an EMBL/GenBank/DDBJ whole genome shotgun (WGS) entry which is preliminary data.</text>
</comment>
<dbReference type="GO" id="GO:0003700">
    <property type="term" value="F:DNA-binding transcription factor activity"/>
    <property type="evidence" value="ECO:0007669"/>
    <property type="project" value="InterPro"/>
</dbReference>
<dbReference type="CDD" id="cd05466">
    <property type="entry name" value="PBP2_LTTR_substrate"/>
    <property type="match status" value="1"/>
</dbReference>
<accession>A0A926EH49</accession>
<keyword evidence="2" id="KW-0805">Transcription regulation</keyword>
<dbReference type="AlphaFoldDB" id="A0A926EH49"/>
<dbReference type="FunFam" id="1.10.10.10:FF:000001">
    <property type="entry name" value="LysR family transcriptional regulator"/>
    <property type="match status" value="1"/>
</dbReference>
<dbReference type="SUPFAM" id="SSF53850">
    <property type="entry name" value="Periplasmic binding protein-like II"/>
    <property type="match status" value="1"/>
</dbReference>
<proteinExistence type="inferred from homology"/>
<keyword evidence="4" id="KW-0804">Transcription</keyword>
<comment type="similarity">
    <text evidence="1">Belongs to the LysR transcriptional regulatory family.</text>
</comment>
<dbReference type="Gene3D" id="1.10.10.10">
    <property type="entry name" value="Winged helix-like DNA-binding domain superfamily/Winged helix DNA-binding domain"/>
    <property type="match status" value="1"/>
</dbReference>
<evidence type="ECO:0000259" key="5">
    <source>
        <dbReference type="PROSITE" id="PS50931"/>
    </source>
</evidence>
<dbReference type="PANTHER" id="PTHR30419">
    <property type="entry name" value="HTH-TYPE TRANSCRIPTIONAL REGULATOR YBHD"/>
    <property type="match status" value="1"/>
</dbReference>
<name>A0A926EH49_9FIRM</name>
<organism evidence="6 7">
    <name type="scientific">Zhenhengia yiwuensis</name>
    <dbReference type="NCBI Taxonomy" id="2763666"/>
    <lineage>
        <taxon>Bacteria</taxon>
        <taxon>Bacillati</taxon>
        <taxon>Bacillota</taxon>
        <taxon>Clostridia</taxon>
        <taxon>Lachnospirales</taxon>
        <taxon>Lachnospiraceae</taxon>
        <taxon>Zhenhengia</taxon>
    </lineage>
</organism>
<dbReference type="SUPFAM" id="SSF46785">
    <property type="entry name" value="Winged helix' DNA-binding domain"/>
    <property type="match status" value="1"/>
</dbReference>
<reference evidence="6" key="1">
    <citation type="submission" date="2020-08" db="EMBL/GenBank/DDBJ databases">
        <title>Genome public.</title>
        <authorList>
            <person name="Liu C."/>
            <person name="Sun Q."/>
        </authorList>
    </citation>
    <scope>NUCLEOTIDE SEQUENCE</scope>
    <source>
        <strain evidence="6">NSJ-12</strain>
    </source>
</reference>
<sequence length="291" mass="32754">MDFKQLTYFVTTVQEGNISKAALKLHISQPPLSTKIKELETELGVILFERGSRKIELTQAGHIFYARAISILELIDGVQKELEDYTQGKMGTLRVGIISSISSTLISEWLSAFHKLYPEISFNLFEGNTYEQLERLRNNLIELAIVRTPFSAEDLECTILGKEKVFAVGAHDYFKDIHTATVTLEDICNKPLILYRRWEQIVKNICHEKALTPNVFCMNDDARTTASMVNAGLGIGIIPESALSLLSDTSITQKVIKESTLESSICILRNPNSYLSTVVELFYSFLKSYNA</sequence>
<evidence type="ECO:0000256" key="3">
    <source>
        <dbReference type="ARBA" id="ARBA00023125"/>
    </source>
</evidence>
<dbReference type="GO" id="GO:0005829">
    <property type="term" value="C:cytosol"/>
    <property type="evidence" value="ECO:0007669"/>
    <property type="project" value="TreeGrafter"/>
</dbReference>
<dbReference type="InterPro" id="IPR000847">
    <property type="entry name" value="LysR_HTH_N"/>
</dbReference>
<protein>
    <submittedName>
        <fullName evidence="6">LysR family transcriptional regulator</fullName>
    </submittedName>
</protein>
<dbReference type="GO" id="GO:0003677">
    <property type="term" value="F:DNA binding"/>
    <property type="evidence" value="ECO:0007669"/>
    <property type="project" value="UniProtKB-KW"/>
</dbReference>
<dbReference type="Pfam" id="PF03466">
    <property type="entry name" value="LysR_substrate"/>
    <property type="match status" value="1"/>
</dbReference>
<evidence type="ECO:0000313" key="7">
    <source>
        <dbReference type="Proteomes" id="UP000655830"/>
    </source>
</evidence>
<dbReference type="InterPro" id="IPR036388">
    <property type="entry name" value="WH-like_DNA-bd_sf"/>
</dbReference>
<dbReference type="InterPro" id="IPR036390">
    <property type="entry name" value="WH_DNA-bd_sf"/>
</dbReference>
<gene>
    <name evidence="6" type="ORF">H8718_01150</name>
</gene>
<dbReference type="Pfam" id="PF00126">
    <property type="entry name" value="HTH_1"/>
    <property type="match status" value="1"/>
</dbReference>
<dbReference type="PRINTS" id="PR00039">
    <property type="entry name" value="HTHLYSR"/>
</dbReference>
<dbReference type="Proteomes" id="UP000655830">
    <property type="component" value="Unassembled WGS sequence"/>
</dbReference>
<dbReference type="Gene3D" id="3.40.190.290">
    <property type="match status" value="1"/>
</dbReference>
<evidence type="ECO:0000256" key="1">
    <source>
        <dbReference type="ARBA" id="ARBA00009437"/>
    </source>
</evidence>
<evidence type="ECO:0000256" key="2">
    <source>
        <dbReference type="ARBA" id="ARBA00023015"/>
    </source>
</evidence>
<keyword evidence="3" id="KW-0238">DNA-binding</keyword>
<dbReference type="RefSeq" id="WP_249331214.1">
    <property type="nucleotide sequence ID" value="NZ_JACRSY010000002.1"/>
</dbReference>
<dbReference type="InterPro" id="IPR050950">
    <property type="entry name" value="HTH-type_LysR_regulators"/>
</dbReference>
<dbReference type="PANTHER" id="PTHR30419:SF28">
    <property type="entry name" value="HTH-TYPE TRANSCRIPTIONAL REGULATOR BSDA"/>
    <property type="match status" value="1"/>
</dbReference>
<dbReference type="EMBL" id="JACRSY010000002">
    <property type="protein sequence ID" value="MBC8578147.1"/>
    <property type="molecule type" value="Genomic_DNA"/>
</dbReference>